<reference evidence="1 2" key="1">
    <citation type="submission" date="2020-08" db="EMBL/GenBank/DDBJ databases">
        <title>Genome sequence of Diaphorobacter ruginosibacter DSM 27467T.</title>
        <authorList>
            <person name="Hyun D.-W."/>
            <person name="Bae J.-W."/>
        </authorList>
    </citation>
    <scope>NUCLEOTIDE SEQUENCE [LARGE SCALE GENOMIC DNA]</scope>
    <source>
        <strain evidence="1 2">DSM 27467</strain>
    </source>
</reference>
<accession>A0A7G9RT55</accession>
<dbReference type="RefSeq" id="WP_187599444.1">
    <property type="nucleotide sequence ID" value="NZ_CP060714.1"/>
</dbReference>
<dbReference type="AlphaFoldDB" id="A0A7G9RT55"/>
<sequence>MTTAIALRGRRKVRQLKRQLRTAGLPSAAAAQQDLGRDSVLELLERSMRFGHQRLALQRLHQALKLGAVLTETHWKYCHGVAARSQDKSLQERYLALALEHSAHPPGAH</sequence>
<name>A0A7G9RT55_9BURK</name>
<gene>
    <name evidence="1" type="ORF">H9K76_08210</name>
</gene>
<dbReference type="KEGG" id="drg:H9K76_08210"/>
<organism evidence="1 2">
    <name type="scientific">Diaphorobacter ruginosibacter</name>
    <dbReference type="NCBI Taxonomy" id="1715720"/>
    <lineage>
        <taxon>Bacteria</taxon>
        <taxon>Pseudomonadati</taxon>
        <taxon>Pseudomonadota</taxon>
        <taxon>Betaproteobacteria</taxon>
        <taxon>Burkholderiales</taxon>
        <taxon>Comamonadaceae</taxon>
        <taxon>Diaphorobacter</taxon>
    </lineage>
</organism>
<evidence type="ECO:0000313" key="2">
    <source>
        <dbReference type="Proteomes" id="UP000515811"/>
    </source>
</evidence>
<evidence type="ECO:0000313" key="1">
    <source>
        <dbReference type="EMBL" id="QNN58780.1"/>
    </source>
</evidence>
<proteinExistence type="predicted"/>
<dbReference type="EMBL" id="CP060714">
    <property type="protein sequence ID" value="QNN58780.1"/>
    <property type="molecule type" value="Genomic_DNA"/>
</dbReference>
<keyword evidence="2" id="KW-1185">Reference proteome</keyword>
<dbReference type="Proteomes" id="UP000515811">
    <property type="component" value="Chromosome"/>
</dbReference>
<protein>
    <submittedName>
        <fullName evidence="1">Uncharacterized protein</fullName>
    </submittedName>
</protein>